<accession>A0A835ADF3</accession>
<proteinExistence type="predicted"/>
<gene>
    <name evidence="2" type="ORF">HU200_060999</name>
</gene>
<evidence type="ECO:0000313" key="3">
    <source>
        <dbReference type="Proteomes" id="UP000636709"/>
    </source>
</evidence>
<dbReference type="AlphaFoldDB" id="A0A835ADF3"/>
<dbReference type="EMBL" id="JACEFO010002583">
    <property type="protein sequence ID" value="KAF8655679.1"/>
    <property type="molecule type" value="Genomic_DNA"/>
</dbReference>
<feature type="region of interest" description="Disordered" evidence="1">
    <location>
        <begin position="213"/>
        <end position="255"/>
    </location>
</feature>
<sequence>MEQIAASCCLAAGSLFHGPNKDFAGHHGSHQIDQTSSPPYVASALASCTRSMRPLIDPRRRGRSAVASELDAMRPLWGGQNGGFHPSTHRSETRSHHQPRPCGLCFEPTARAHHLFDGDATRAVFPTKAIGGEIHGHSRIARLLDPSRGHGAVVVHAGRLVFFDDRLVAMPGDDHLRRHQVPPPDMFRRRGSPVVLIDMANKQDLPLRRAARRLRGGVGPRAGGLLLPSRPTNTDDDNSGDRLQSGGAFALPESA</sequence>
<feature type="region of interest" description="Disordered" evidence="1">
    <location>
        <begin position="77"/>
        <end position="99"/>
    </location>
</feature>
<evidence type="ECO:0000313" key="2">
    <source>
        <dbReference type="EMBL" id="KAF8655679.1"/>
    </source>
</evidence>
<evidence type="ECO:0000256" key="1">
    <source>
        <dbReference type="SAM" id="MobiDB-lite"/>
    </source>
</evidence>
<comment type="caution">
    <text evidence="2">The sequence shown here is derived from an EMBL/GenBank/DDBJ whole genome shotgun (WGS) entry which is preliminary data.</text>
</comment>
<dbReference type="Proteomes" id="UP000636709">
    <property type="component" value="Unassembled WGS sequence"/>
</dbReference>
<organism evidence="2 3">
    <name type="scientific">Digitaria exilis</name>
    <dbReference type="NCBI Taxonomy" id="1010633"/>
    <lineage>
        <taxon>Eukaryota</taxon>
        <taxon>Viridiplantae</taxon>
        <taxon>Streptophyta</taxon>
        <taxon>Embryophyta</taxon>
        <taxon>Tracheophyta</taxon>
        <taxon>Spermatophyta</taxon>
        <taxon>Magnoliopsida</taxon>
        <taxon>Liliopsida</taxon>
        <taxon>Poales</taxon>
        <taxon>Poaceae</taxon>
        <taxon>PACMAD clade</taxon>
        <taxon>Panicoideae</taxon>
        <taxon>Panicodae</taxon>
        <taxon>Paniceae</taxon>
        <taxon>Anthephorinae</taxon>
        <taxon>Digitaria</taxon>
    </lineage>
</organism>
<reference evidence="2" key="1">
    <citation type="submission" date="2020-07" db="EMBL/GenBank/DDBJ databases">
        <title>Genome sequence and genetic diversity analysis of an under-domesticated orphan crop, white fonio (Digitaria exilis).</title>
        <authorList>
            <person name="Bennetzen J.L."/>
            <person name="Chen S."/>
            <person name="Ma X."/>
            <person name="Wang X."/>
            <person name="Yssel A.E.J."/>
            <person name="Chaluvadi S.R."/>
            <person name="Johnson M."/>
            <person name="Gangashetty P."/>
            <person name="Hamidou F."/>
            <person name="Sanogo M.D."/>
            <person name="Zwaenepoel A."/>
            <person name="Wallace J."/>
            <person name="Van De Peer Y."/>
            <person name="Van Deynze A."/>
        </authorList>
    </citation>
    <scope>NUCLEOTIDE SEQUENCE</scope>
    <source>
        <tissue evidence="2">Leaves</tissue>
    </source>
</reference>
<protein>
    <submittedName>
        <fullName evidence="2">Uncharacterized protein</fullName>
    </submittedName>
</protein>
<name>A0A835ADF3_9POAL</name>
<keyword evidence="3" id="KW-1185">Reference proteome</keyword>